<dbReference type="Pfam" id="PF00059">
    <property type="entry name" value="Lectin_C"/>
    <property type="match status" value="1"/>
</dbReference>
<dbReference type="Proteomes" id="UP000308267">
    <property type="component" value="Unassembled WGS sequence"/>
</dbReference>
<feature type="domain" description="C-type lectin" evidence="2">
    <location>
        <begin position="59"/>
        <end position="155"/>
    </location>
</feature>
<accession>A0A4S2MGM6</accession>
<dbReference type="InterPro" id="IPR016187">
    <property type="entry name" value="CTDL_fold"/>
</dbReference>
<dbReference type="OrthoDB" id="6259352at2759"/>
<keyword evidence="4" id="KW-1185">Reference proteome</keyword>
<sequence>MKHVYKQWLIILITLVLNLSVTDPIRAFDLYDDHRLFNIITSLGTEISNADIEITTDLVTWYDAFDECAIRQRIFLFPLSQKVIYLARYLLRNRTVWVEYYKSEYGWEGHSGAQSIIAFWTKEEDENAPEGKCATLTENGELQARDCLEYHPALCINPTVFYAFRRGMPPEVPTE</sequence>
<dbReference type="SUPFAM" id="SSF56436">
    <property type="entry name" value="C-type lectin-like"/>
    <property type="match status" value="1"/>
</dbReference>
<dbReference type="Gene3D" id="3.10.100.10">
    <property type="entry name" value="Mannose-Binding Protein A, subunit A"/>
    <property type="match status" value="1"/>
</dbReference>
<dbReference type="InterPro" id="IPR016186">
    <property type="entry name" value="C-type_lectin-like/link_sf"/>
</dbReference>
<dbReference type="InterPro" id="IPR001304">
    <property type="entry name" value="C-type_lectin-like"/>
</dbReference>
<comment type="caution">
    <text evidence="3">The sequence shown here is derived from an EMBL/GenBank/DDBJ whole genome shotgun (WGS) entry which is preliminary data.</text>
</comment>
<evidence type="ECO:0000256" key="1">
    <source>
        <dbReference type="SAM" id="SignalP"/>
    </source>
</evidence>
<feature type="chain" id="PRO_5020625679" description="C-type lectin domain-containing protein" evidence="1">
    <location>
        <begin position="28"/>
        <end position="175"/>
    </location>
</feature>
<feature type="signal peptide" evidence="1">
    <location>
        <begin position="1"/>
        <end position="27"/>
    </location>
</feature>
<gene>
    <name evidence="3" type="ORF">CRM22_000179</name>
</gene>
<organism evidence="3 4">
    <name type="scientific">Opisthorchis felineus</name>
    <dbReference type="NCBI Taxonomy" id="147828"/>
    <lineage>
        <taxon>Eukaryota</taxon>
        <taxon>Metazoa</taxon>
        <taxon>Spiralia</taxon>
        <taxon>Lophotrochozoa</taxon>
        <taxon>Platyhelminthes</taxon>
        <taxon>Trematoda</taxon>
        <taxon>Digenea</taxon>
        <taxon>Opisthorchiida</taxon>
        <taxon>Opisthorchiata</taxon>
        <taxon>Opisthorchiidae</taxon>
        <taxon>Opisthorchis</taxon>
    </lineage>
</organism>
<name>A0A4S2MGM6_OPIFE</name>
<protein>
    <recommendedName>
        <fullName evidence="2">C-type lectin domain-containing protein</fullName>
    </recommendedName>
</protein>
<dbReference type="EMBL" id="SJOL01000318">
    <property type="protein sequence ID" value="TGZ75815.1"/>
    <property type="molecule type" value="Genomic_DNA"/>
</dbReference>
<evidence type="ECO:0000313" key="3">
    <source>
        <dbReference type="EMBL" id="TGZ75815.1"/>
    </source>
</evidence>
<evidence type="ECO:0000259" key="2">
    <source>
        <dbReference type="Pfam" id="PF00059"/>
    </source>
</evidence>
<evidence type="ECO:0000313" key="4">
    <source>
        <dbReference type="Proteomes" id="UP000308267"/>
    </source>
</evidence>
<proteinExistence type="predicted"/>
<keyword evidence="1" id="KW-0732">Signal</keyword>
<reference evidence="3 4" key="1">
    <citation type="journal article" date="2019" name="BMC Genomics">
        <title>New insights from Opisthorchis felineus genome: update on genomics of the epidemiologically important liver flukes.</title>
        <authorList>
            <person name="Ershov N.I."/>
            <person name="Mordvinov V.A."/>
            <person name="Prokhortchouk E.B."/>
            <person name="Pakharukova M.Y."/>
            <person name="Gunbin K.V."/>
            <person name="Ustyantsev K."/>
            <person name="Genaev M.A."/>
            <person name="Blinov A.G."/>
            <person name="Mazur A."/>
            <person name="Boulygina E."/>
            <person name="Tsygankova S."/>
            <person name="Khrameeva E."/>
            <person name="Chekanov N."/>
            <person name="Fan G."/>
            <person name="Xiao A."/>
            <person name="Zhang H."/>
            <person name="Xu X."/>
            <person name="Yang H."/>
            <person name="Solovyev V."/>
            <person name="Lee S.M."/>
            <person name="Liu X."/>
            <person name="Afonnikov D.A."/>
            <person name="Skryabin K.G."/>
        </authorList>
    </citation>
    <scope>NUCLEOTIDE SEQUENCE [LARGE SCALE GENOMIC DNA]</scope>
    <source>
        <strain evidence="3">AK-0245</strain>
        <tissue evidence="3">Whole organism</tissue>
    </source>
</reference>
<dbReference type="AlphaFoldDB" id="A0A4S2MGM6"/>